<name>A0A154NYC8_DUFNO</name>
<reference evidence="1 2" key="1">
    <citation type="submission" date="2015-07" db="EMBL/GenBank/DDBJ databases">
        <title>The genome of Dufourea novaeangliae.</title>
        <authorList>
            <person name="Pan H."/>
            <person name="Kapheim K."/>
        </authorList>
    </citation>
    <scope>NUCLEOTIDE SEQUENCE [LARGE SCALE GENOMIC DNA]</scope>
    <source>
        <strain evidence="1">0120121106</strain>
        <tissue evidence="1">Whole body</tissue>
    </source>
</reference>
<proteinExistence type="predicted"/>
<protein>
    <submittedName>
        <fullName evidence="1">Uncharacterized protein</fullName>
    </submittedName>
</protein>
<gene>
    <name evidence="1" type="ORF">WN55_03869</name>
</gene>
<organism evidence="1 2">
    <name type="scientific">Dufourea novaeangliae</name>
    <name type="common">Sweat bee</name>
    <dbReference type="NCBI Taxonomy" id="178035"/>
    <lineage>
        <taxon>Eukaryota</taxon>
        <taxon>Metazoa</taxon>
        <taxon>Ecdysozoa</taxon>
        <taxon>Arthropoda</taxon>
        <taxon>Hexapoda</taxon>
        <taxon>Insecta</taxon>
        <taxon>Pterygota</taxon>
        <taxon>Neoptera</taxon>
        <taxon>Endopterygota</taxon>
        <taxon>Hymenoptera</taxon>
        <taxon>Apocrita</taxon>
        <taxon>Aculeata</taxon>
        <taxon>Apoidea</taxon>
        <taxon>Anthophila</taxon>
        <taxon>Halictidae</taxon>
        <taxon>Rophitinae</taxon>
        <taxon>Dufourea</taxon>
    </lineage>
</organism>
<dbReference type="Proteomes" id="UP000076502">
    <property type="component" value="Unassembled WGS sequence"/>
</dbReference>
<evidence type="ECO:0000313" key="2">
    <source>
        <dbReference type="Proteomes" id="UP000076502"/>
    </source>
</evidence>
<dbReference type="EMBL" id="KQ434775">
    <property type="protein sequence ID" value="KZC04084.1"/>
    <property type="molecule type" value="Genomic_DNA"/>
</dbReference>
<sequence length="61" mass="7035">MFLEILNSHSTLLPTVSMDFMHVSPREAVEPQIGKVLHAAQDQRNGVRRDVYAYIFLPFTF</sequence>
<evidence type="ECO:0000313" key="1">
    <source>
        <dbReference type="EMBL" id="KZC04084.1"/>
    </source>
</evidence>
<dbReference type="AlphaFoldDB" id="A0A154NYC8"/>
<keyword evidence="2" id="KW-1185">Reference proteome</keyword>
<accession>A0A154NYC8</accession>